<dbReference type="GO" id="GO:0015918">
    <property type="term" value="P:sterol transport"/>
    <property type="evidence" value="ECO:0000318"/>
    <property type="project" value="GO_Central"/>
</dbReference>
<dbReference type="AlphaFoldDB" id="B3RVZ2"/>
<keyword evidence="4" id="KW-1133">Transmembrane helix</keyword>
<dbReference type="InParanoid" id="B3RVZ2"/>
<gene>
    <name evidence="6" type="ORF">TRIADDRAFT_63886</name>
</gene>
<accession>B3RVZ2</accession>
<dbReference type="OMA" id="THISCPV"/>
<reference evidence="6 7" key="1">
    <citation type="journal article" date="2008" name="Nature">
        <title>The Trichoplax genome and the nature of placozoans.</title>
        <authorList>
            <person name="Srivastava M."/>
            <person name="Begovic E."/>
            <person name="Chapman J."/>
            <person name="Putnam N.H."/>
            <person name="Hellsten U."/>
            <person name="Kawashima T."/>
            <person name="Kuo A."/>
            <person name="Mitros T."/>
            <person name="Salamov A."/>
            <person name="Carpenter M.L."/>
            <person name="Signorovitch A.Y."/>
            <person name="Moreno M.A."/>
            <person name="Kamm K."/>
            <person name="Grimwood J."/>
            <person name="Schmutz J."/>
            <person name="Shapiro H."/>
            <person name="Grigoriev I.V."/>
            <person name="Buss L.W."/>
            <person name="Schierwater B."/>
            <person name="Dellaporta S.L."/>
            <person name="Rokhsar D.S."/>
        </authorList>
    </citation>
    <scope>NUCLEOTIDE SEQUENCE [LARGE SCALE GENOMIC DNA]</scope>
    <source>
        <strain evidence="6 7">Grell-BS-1999</strain>
    </source>
</reference>
<dbReference type="OrthoDB" id="10160110at2759"/>
<dbReference type="CTD" id="6753329"/>
<dbReference type="PANTHER" id="PTHR11306">
    <property type="entry name" value="NIEMANN PICK TYPE C2 PROTEIN NPC2-RELATED"/>
    <property type="match status" value="1"/>
</dbReference>
<dbReference type="Gene3D" id="2.60.40.770">
    <property type="match status" value="1"/>
</dbReference>
<feature type="transmembrane region" description="Helical" evidence="4">
    <location>
        <begin position="21"/>
        <end position="39"/>
    </location>
</feature>
<evidence type="ECO:0000259" key="5">
    <source>
        <dbReference type="Pfam" id="PF02221"/>
    </source>
</evidence>
<evidence type="ECO:0000256" key="3">
    <source>
        <dbReference type="ARBA" id="ARBA00022525"/>
    </source>
</evidence>
<keyword evidence="3" id="KW-0964">Secreted</keyword>
<evidence type="ECO:0000256" key="2">
    <source>
        <dbReference type="ARBA" id="ARBA00006370"/>
    </source>
</evidence>
<dbReference type="GO" id="GO:0032934">
    <property type="term" value="F:sterol binding"/>
    <property type="evidence" value="ECO:0000318"/>
    <property type="project" value="GO_Central"/>
</dbReference>
<dbReference type="RefSeq" id="XP_002112116.1">
    <property type="nucleotide sequence ID" value="XM_002112080.1"/>
</dbReference>
<dbReference type="Proteomes" id="UP000009022">
    <property type="component" value="Unassembled WGS sequence"/>
</dbReference>
<dbReference type="GO" id="GO:0005576">
    <property type="term" value="C:extracellular region"/>
    <property type="evidence" value="ECO:0007669"/>
    <property type="project" value="UniProtKB-SubCell"/>
</dbReference>
<sequence length="211" mass="24020">MSSEKSEETTEKKSWQIRKKHIIIAIIALIVFYIGYKFYPVKGTDVIRKISKNKKKVCGSAKGENQMYWKKWLNDPNKVEIGDVFRPCPSSNQEVICDREILGKIALVVDQETERLNVTYRAKTELEYDITKAGIHLKVTIDGLSAVDKQLEMCKMSNLTHISCPVRKGLLKLHDSFALPKLLMKGSYSAEARLTNQHGDDIACLNVQFDI</sequence>
<dbReference type="InterPro" id="IPR003172">
    <property type="entry name" value="ML_dom"/>
</dbReference>
<feature type="domain" description="MD-2-related lipid-recognition" evidence="5">
    <location>
        <begin position="118"/>
        <end position="210"/>
    </location>
</feature>
<keyword evidence="4" id="KW-0812">Transmembrane</keyword>
<organism evidence="6 7">
    <name type="scientific">Trichoplax adhaerens</name>
    <name type="common">Trichoplax reptans</name>
    <dbReference type="NCBI Taxonomy" id="10228"/>
    <lineage>
        <taxon>Eukaryota</taxon>
        <taxon>Metazoa</taxon>
        <taxon>Placozoa</taxon>
        <taxon>Uniplacotomia</taxon>
        <taxon>Trichoplacea</taxon>
        <taxon>Trichoplacidae</taxon>
        <taxon>Trichoplax</taxon>
    </lineage>
</organism>
<keyword evidence="4" id="KW-0472">Membrane</keyword>
<dbReference type="PhylomeDB" id="B3RVZ2"/>
<dbReference type="GeneID" id="6753329"/>
<evidence type="ECO:0000256" key="4">
    <source>
        <dbReference type="SAM" id="Phobius"/>
    </source>
</evidence>
<dbReference type="KEGG" id="tad:TRIADDRAFT_63886"/>
<dbReference type="SUPFAM" id="SSF81296">
    <property type="entry name" value="E set domains"/>
    <property type="match status" value="1"/>
</dbReference>
<name>B3RVZ2_TRIAD</name>
<evidence type="ECO:0000313" key="6">
    <source>
        <dbReference type="EMBL" id="EDV26083.1"/>
    </source>
</evidence>
<dbReference type="STRING" id="10228.B3RVZ2"/>
<dbReference type="Pfam" id="PF02221">
    <property type="entry name" value="E1_DerP2_DerF2"/>
    <property type="match status" value="1"/>
</dbReference>
<comment type="similarity">
    <text evidence="2">Belongs to the NPC2 family.</text>
</comment>
<dbReference type="EMBL" id="DS985244">
    <property type="protein sequence ID" value="EDV26083.1"/>
    <property type="molecule type" value="Genomic_DNA"/>
</dbReference>
<protein>
    <recommendedName>
        <fullName evidence="5">MD-2-related lipid-recognition domain-containing protein</fullName>
    </recommendedName>
</protein>
<evidence type="ECO:0000256" key="1">
    <source>
        <dbReference type="ARBA" id="ARBA00004613"/>
    </source>
</evidence>
<dbReference type="PANTHER" id="PTHR11306:SF68">
    <property type="entry name" value="NPC INTRACELLULAR CHOLESTEROL TRANSPORTER 2"/>
    <property type="match status" value="1"/>
</dbReference>
<proteinExistence type="inferred from homology"/>
<dbReference type="InterPro" id="IPR039670">
    <property type="entry name" value="NPC2-like"/>
</dbReference>
<keyword evidence="7" id="KW-1185">Reference proteome</keyword>
<comment type="subcellular location">
    <subcellularLocation>
        <location evidence="1">Secreted</location>
    </subcellularLocation>
</comment>
<dbReference type="HOGENOM" id="CLU_1306306_0_0_1"/>
<evidence type="ECO:0000313" key="7">
    <source>
        <dbReference type="Proteomes" id="UP000009022"/>
    </source>
</evidence>
<dbReference type="InterPro" id="IPR014756">
    <property type="entry name" value="Ig_E-set"/>
</dbReference>